<evidence type="ECO:0000313" key="2">
    <source>
        <dbReference type="EMBL" id="UYO73990.1"/>
    </source>
</evidence>
<sequence>MNNIPLFGLQKYIWWLPSASLVFFATILLAAEVKPVPGTFAPSQDEAPILMMDTQEGRRFISRDDIESLPLYATSFQHFKGLHGNFAGVWLNDLLSAQNIDETATLRFIAHDDYSVFINLEDRLKRDYLLVTRLDGAPLTLTDFGPMLLIVPAEAESVQAGTADMTHWIWSIRDIIVQ</sequence>
<feature type="transmembrane region" description="Helical" evidence="1">
    <location>
        <begin position="12"/>
        <end position="31"/>
    </location>
</feature>
<keyword evidence="1" id="KW-0812">Transmembrane</keyword>
<dbReference type="AlphaFoldDB" id="A0AA46TP83"/>
<dbReference type="SUPFAM" id="SSF56524">
    <property type="entry name" value="Oxidoreductase molybdopterin-binding domain"/>
    <property type="match status" value="1"/>
</dbReference>
<gene>
    <name evidence="2" type="ORF">M0220_14075</name>
</gene>
<reference evidence="2" key="1">
    <citation type="submission" date="2022-05" db="EMBL/GenBank/DDBJ databases">
        <title>Complete sequence of a novel PHA-producing Halomonas strain.</title>
        <authorList>
            <person name="Zheng Z."/>
        </authorList>
    </citation>
    <scope>NUCLEOTIDE SEQUENCE</scope>
    <source>
        <strain evidence="2">ZZQ-149</strain>
    </source>
</reference>
<dbReference type="Proteomes" id="UP001164935">
    <property type="component" value="Chromosome"/>
</dbReference>
<keyword evidence="3" id="KW-1185">Reference proteome</keyword>
<keyword evidence="1" id="KW-0472">Membrane</keyword>
<keyword evidence="1" id="KW-1133">Transmembrane helix</keyword>
<dbReference type="Gene3D" id="3.90.420.10">
    <property type="entry name" value="Oxidoreductase, molybdopterin-binding domain"/>
    <property type="match status" value="1"/>
</dbReference>
<dbReference type="KEGG" id="hqn:M0220_14075"/>
<organism evidence="2 3">
    <name type="scientific">Halomonas qinghailakensis</name>
    <dbReference type="NCBI Taxonomy" id="2937790"/>
    <lineage>
        <taxon>Bacteria</taxon>
        <taxon>Pseudomonadati</taxon>
        <taxon>Pseudomonadota</taxon>
        <taxon>Gammaproteobacteria</taxon>
        <taxon>Oceanospirillales</taxon>
        <taxon>Halomonadaceae</taxon>
        <taxon>Halomonas</taxon>
    </lineage>
</organism>
<proteinExistence type="predicted"/>
<evidence type="ECO:0000256" key="1">
    <source>
        <dbReference type="SAM" id="Phobius"/>
    </source>
</evidence>
<name>A0AA46TP83_9GAMM</name>
<dbReference type="EMBL" id="CP096973">
    <property type="protein sequence ID" value="UYO73990.1"/>
    <property type="molecule type" value="Genomic_DNA"/>
</dbReference>
<protein>
    <submittedName>
        <fullName evidence="2">Molybdopterin-dependent oxidoreductase</fullName>
    </submittedName>
</protein>
<dbReference type="InterPro" id="IPR036374">
    <property type="entry name" value="OxRdtase_Mopterin-bd_sf"/>
</dbReference>
<dbReference type="RefSeq" id="WP_030072044.1">
    <property type="nucleotide sequence ID" value="NZ_CP096973.1"/>
</dbReference>
<accession>A0AA46TP83</accession>
<evidence type="ECO:0000313" key="3">
    <source>
        <dbReference type="Proteomes" id="UP001164935"/>
    </source>
</evidence>